<gene>
    <name evidence="3" type="ORF">THAOC_29576</name>
</gene>
<evidence type="ECO:0000313" key="3">
    <source>
        <dbReference type="EMBL" id="EJK51263.1"/>
    </source>
</evidence>
<feature type="transmembrane region" description="Helical" evidence="2">
    <location>
        <begin position="147"/>
        <end position="166"/>
    </location>
</feature>
<dbReference type="OrthoDB" id="191139at2759"/>
<accession>K0RC35</accession>
<keyword evidence="2" id="KW-1133">Transmembrane helix</keyword>
<feature type="transmembrane region" description="Helical" evidence="2">
    <location>
        <begin position="106"/>
        <end position="127"/>
    </location>
</feature>
<feature type="region of interest" description="Disordered" evidence="1">
    <location>
        <begin position="174"/>
        <end position="203"/>
    </location>
</feature>
<feature type="non-terminal residue" evidence="3">
    <location>
        <position position="426"/>
    </location>
</feature>
<keyword evidence="4" id="KW-1185">Reference proteome</keyword>
<protein>
    <submittedName>
        <fullName evidence="3">Uncharacterized protein</fullName>
    </submittedName>
</protein>
<name>K0RC35_THAOC</name>
<dbReference type="EMBL" id="AGNL01041932">
    <property type="protein sequence ID" value="EJK51263.1"/>
    <property type="molecule type" value="Genomic_DNA"/>
</dbReference>
<keyword evidence="2" id="KW-0812">Transmembrane</keyword>
<feature type="region of interest" description="Disordered" evidence="1">
    <location>
        <begin position="300"/>
        <end position="322"/>
    </location>
</feature>
<feature type="compositionally biased region" description="Basic and acidic residues" evidence="1">
    <location>
        <begin position="174"/>
        <end position="187"/>
    </location>
</feature>
<evidence type="ECO:0000313" key="4">
    <source>
        <dbReference type="Proteomes" id="UP000266841"/>
    </source>
</evidence>
<proteinExistence type="predicted"/>
<evidence type="ECO:0000256" key="1">
    <source>
        <dbReference type="SAM" id="MobiDB-lite"/>
    </source>
</evidence>
<dbReference type="Proteomes" id="UP000266841">
    <property type="component" value="Unassembled WGS sequence"/>
</dbReference>
<reference evidence="3 4" key="1">
    <citation type="journal article" date="2012" name="Genome Biol.">
        <title>Genome and low-iron response of an oceanic diatom adapted to chronic iron limitation.</title>
        <authorList>
            <person name="Lommer M."/>
            <person name="Specht M."/>
            <person name="Roy A.S."/>
            <person name="Kraemer L."/>
            <person name="Andreson R."/>
            <person name="Gutowska M.A."/>
            <person name="Wolf J."/>
            <person name="Bergner S.V."/>
            <person name="Schilhabel M.B."/>
            <person name="Klostermeier U.C."/>
            <person name="Beiko R.G."/>
            <person name="Rosenstiel P."/>
            <person name="Hippler M."/>
            <person name="Laroche J."/>
        </authorList>
    </citation>
    <scope>NUCLEOTIDE SEQUENCE [LARGE SCALE GENOMIC DNA]</scope>
    <source>
        <strain evidence="3 4">CCMP1005</strain>
    </source>
</reference>
<dbReference type="AlphaFoldDB" id="K0RC35"/>
<feature type="transmembrane region" description="Helical" evidence="2">
    <location>
        <begin position="72"/>
        <end position="94"/>
    </location>
</feature>
<evidence type="ECO:0000256" key="2">
    <source>
        <dbReference type="SAM" id="Phobius"/>
    </source>
</evidence>
<organism evidence="3 4">
    <name type="scientific">Thalassiosira oceanica</name>
    <name type="common">Marine diatom</name>
    <dbReference type="NCBI Taxonomy" id="159749"/>
    <lineage>
        <taxon>Eukaryota</taxon>
        <taxon>Sar</taxon>
        <taxon>Stramenopiles</taxon>
        <taxon>Ochrophyta</taxon>
        <taxon>Bacillariophyta</taxon>
        <taxon>Coscinodiscophyceae</taxon>
        <taxon>Thalassiosirophycidae</taxon>
        <taxon>Thalassiosirales</taxon>
        <taxon>Thalassiosiraceae</taxon>
        <taxon>Thalassiosira</taxon>
    </lineage>
</organism>
<keyword evidence="2" id="KW-0472">Membrane</keyword>
<dbReference type="eggNOG" id="ENOG502TM5R">
    <property type="taxonomic scope" value="Eukaryota"/>
</dbReference>
<comment type="caution">
    <text evidence="3">The sequence shown here is derived from an EMBL/GenBank/DDBJ whole genome shotgun (WGS) entry which is preliminary data.</text>
</comment>
<sequence>MSGVSSLLSDLFHRFLNAGKKMMALLSQQVTIPAFLFAKIIYCPNRDTEAVQPIDNDDGVICPTVASRISDLWMLVIWPFYVVSAGLLVGYFAAKVSGCPARQVNSCLAACAFGNSTGLPITLLSVIHKQFRSSTELGRIDPTAFLSVYLLLYPVLQWGAGGYILAPDERVEGKVETKAQPGDDRGMTEPPNPTDDLGKTVQAGNSQNSLYHKRSKTLDHVHISHLLNRMPMNHYSAAVASGDEEFGGMSRNNSFLYRPRNERVSKEELNLRQSRNSLTNLVSELSFLSLTKSSSFAVSPAPKRKVRQNGGNGANGEHVGLLENGSHESYNQLVSIDAAEENNQPVTIDAVEENAATAAANMLAASLDPLVTYGASPDGFSMCSGQDADLPQIADKDLNDIQEVDLLPLTETLVRVALKVFQPPVI</sequence>